<keyword evidence="1" id="KW-0378">Hydrolase</keyword>
<sequence>MGNRFTCMTKKETKDVGSRSKRMGRSQRKLVAEEDLHLQALSMALQQHQLSQRFEGSMSRRIGSTSSRRRNLSDSFSVNKQVQWWEQLHSTGQAIAEKCIWKKYMANSPCFQKQMQFIYQYTYPTSLPALCRLSCPVLTPPKPCHRRLQNSILCNLHRNHVVAYVPEILENIKIKKFVLIHGEGFGAWCWYKTVALLEESGLLPIALDLTGSGIDLTDANSVTTLAEYSKPLTDYLVNLPDDEKVILIGHSIGGACISYALEHYSEKISKAIFLCATMVTDGQRPFDVFADELGSAEHFMKESKFLIHGNGKEKPPTGFMFEKEQMKGLYFNQSPSKDVALAMVSMRPSPLGPIMEKLSLSPNKYGRGRRFYIQTLDDRALSPDVQEKLVRENPPEGVFKIKGSDHCPFFSKPQSLHKILVEIAQIP</sequence>
<keyword evidence="5" id="KW-1185">Reference proteome</keyword>
<organism evidence="4 5">
    <name type="scientific">Arachis hypogaea</name>
    <name type="common">Peanut</name>
    <dbReference type="NCBI Taxonomy" id="3818"/>
    <lineage>
        <taxon>Eukaryota</taxon>
        <taxon>Viridiplantae</taxon>
        <taxon>Streptophyta</taxon>
        <taxon>Embryophyta</taxon>
        <taxon>Tracheophyta</taxon>
        <taxon>Spermatophyta</taxon>
        <taxon>Magnoliopsida</taxon>
        <taxon>eudicotyledons</taxon>
        <taxon>Gunneridae</taxon>
        <taxon>Pentapetalae</taxon>
        <taxon>rosids</taxon>
        <taxon>fabids</taxon>
        <taxon>Fabales</taxon>
        <taxon>Fabaceae</taxon>
        <taxon>Papilionoideae</taxon>
        <taxon>50 kb inversion clade</taxon>
        <taxon>dalbergioids sensu lato</taxon>
        <taxon>Dalbergieae</taxon>
        <taxon>Pterocarpus clade</taxon>
        <taxon>Arachis</taxon>
    </lineage>
</organism>
<feature type="domain" description="AB hydrolase-1" evidence="3">
    <location>
        <begin position="177"/>
        <end position="414"/>
    </location>
</feature>
<dbReference type="FunFam" id="3.40.50.1820:FF:000025">
    <property type="entry name" value="putative methylesterase 11, chloroplastic"/>
    <property type="match status" value="1"/>
</dbReference>
<dbReference type="InterPro" id="IPR045889">
    <property type="entry name" value="MES/HNL"/>
</dbReference>
<dbReference type="GO" id="GO:0080031">
    <property type="term" value="F:methyl salicylate esterase activity"/>
    <property type="evidence" value="ECO:0007669"/>
    <property type="project" value="TreeGrafter"/>
</dbReference>
<feature type="compositionally biased region" description="Basic and acidic residues" evidence="2">
    <location>
        <begin position="9"/>
        <end position="18"/>
    </location>
</feature>
<comment type="caution">
    <text evidence="4">The sequence shown here is derived from an EMBL/GenBank/DDBJ whole genome shotgun (WGS) entry which is preliminary data.</text>
</comment>
<dbReference type="Pfam" id="PF12697">
    <property type="entry name" value="Abhydrolase_6"/>
    <property type="match status" value="1"/>
</dbReference>
<dbReference type="Gene3D" id="3.40.50.1820">
    <property type="entry name" value="alpha/beta hydrolase"/>
    <property type="match status" value="1"/>
</dbReference>
<accession>A0A444XB94</accession>
<proteinExistence type="predicted"/>
<name>A0A444XB94_ARAHY</name>
<dbReference type="GO" id="GO:0009694">
    <property type="term" value="P:jasmonic acid metabolic process"/>
    <property type="evidence" value="ECO:0007669"/>
    <property type="project" value="TreeGrafter"/>
</dbReference>
<dbReference type="Proteomes" id="UP000289738">
    <property type="component" value="Chromosome B09"/>
</dbReference>
<gene>
    <name evidence="4" type="ORF">Ahy_B09g094484</name>
</gene>
<dbReference type="GO" id="GO:0080032">
    <property type="term" value="F:methyl jasmonate esterase activity"/>
    <property type="evidence" value="ECO:0007669"/>
    <property type="project" value="TreeGrafter"/>
</dbReference>
<evidence type="ECO:0000259" key="3">
    <source>
        <dbReference type="Pfam" id="PF12697"/>
    </source>
</evidence>
<dbReference type="PANTHER" id="PTHR10992">
    <property type="entry name" value="METHYLESTERASE FAMILY MEMBER"/>
    <property type="match status" value="1"/>
</dbReference>
<evidence type="ECO:0000256" key="2">
    <source>
        <dbReference type="SAM" id="MobiDB-lite"/>
    </source>
</evidence>
<evidence type="ECO:0000313" key="4">
    <source>
        <dbReference type="EMBL" id="RYQ86979.1"/>
    </source>
</evidence>
<dbReference type="AlphaFoldDB" id="A0A444XB94"/>
<feature type="region of interest" description="Disordered" evidence="2">
    <location>
        <begin position="1"/>
        <end position="27"/>
    </location>
</feature>
<dbReference type="PANTHER" id="PTHR10992:SF785">
    <property type="entry name" value="METHYLESTERASE 14, CHLOROPLASTIC-RELATED"/>
    <property type="match status" value="1"/>
</dbReference>
<dbReference type="GO" id="GO:0009696">
    <property type="term" value="P:salicylic acid metabolic process"/>
    <property type="evidence" value="ECO:0007669"/>
    <property type="project" value="TreeGrafter"/>
</dbReference>
<dbReference type="InterPro" id="IPR000073">
    <property type="entry name" value="AB_hydrolase_1"/>
</dbReference>
<dbReference type="EMBL" id="SDMP01000019">
    <property type="protein sequence ID" value="RYQ86979.1"/>
    <property type="molecule type" value="Genomic_DNA"/>
</dbReference>
<dbReference type="GO" id="GO:0080030">
    <property type="term" value="F:methyl indole-3-acetate esterase activity"/>
    <property type="evidence" value="ECO:0007669"/>
    <property type="project" value="TreeGrafter"/>
</dbReference>
<evidence type="ECO:0000313" key="5">
    <source>
        <dbReference type="Proteomes" id="UP000289738"/>
    </source>
</evidence>
<protein>
    <recommendedName>
        <fullName evidence="3">AB hydrolase-1 domain-containing protein</fullName>
    </recommendedName>
</protein>
<dbReference type="STRING" id="3818.A0A444XB94"/>
<reference evidence="4 5" key="1">
    <citation type="submission" date="2019-01" db="EMBL/GenBank/DDBJ databases">
        <title>Sequencing of cultivated peanut Arachis hypogaea provides insights into genome evolution and oil improvement.</title>
        <authorList>
            <person name="Chen X."/>
        </authorList>
    </citation>
    <scope>NUCLEOTIDE SEQUENCE [LARGE SCALE GENOMIC DNA]</scope>
    <source>
        <strain evidence="5">cv. Fuhuasheng</strain>
        <tissue evidence="4">Leaves</tissue>
    </source>
</reference>
<evidence type="ECO:0000256" key="1">
    <source>
        <dbReference type="ARBA" id="ARBA00022801"/>
    </source>
</evidence>
<dbReference type="SUPFAM" id="SSF53474">
    <property type="entry name" value="alpha/beta-Hydrolases"/>
    <property type="match status" value="1"/>
</dbReference>
<dbReference type="InterPro" id="IPR029058">
    <property type="entry name" value="AB_hydrolase_fold"/>
</dbReference>